<dbReference type="GO" id="GO:0005769">
    <property type="term" value="C:early endosome"/>
    <property type="evidence" value="ECO:0007669"/>
    <property type="project" value="TreeGrafter"/>
</dbReference>
<dbReference type="InterPro" id="IPR011990">
    <property type="entry name" value="TPR-like_helical_dom_sf"/>
</dbReference>
<dbReference type="GO" id="GO:0099518">
    <property type="term" value="P:vesicle cytoskeletal trafficking"/>
    <property type="evidence" value="ECO:0007669"/>
    <property type="project" value="TreeGrafter"/>
</dbReference>
<dbReference type="AlphaFoldDB" id="A0A6F9DBM7"/>
<reference evidence="1" key="1">
    <citation type="submission" date="2020-04" db="EMBL/GenBank/DDBJ databases">
        <authorList>
            <person name="Neveu A P."/>
        </authorList>
    </citation>
    <scope>NUCLEOTIDE SEQUENCE</scope>
    <source>
        <tissue evidence="1">Whole embryo</tissue>
    </source>
</reference>
<proteinExistence type="evidence at transcript level"/>
<organism evidence="1">
    <name type="scientific">Phallusia mammillata</name>
    <dbReference type="NCBI Taxonomy" id="59560"/>
    <lineage>
        <taxon>Eukaryota</taxon>
        <taxon>Metazoa</taxon>
        <taxon>Chordata</taxon>
        <taxon>Tunicata</taxon>
        <taxon>Ascidiacea</taxon>
        <taxon>Phlebobranchia</taxon>
        <taxon>Ascidiidae</taxon>
        <taxon>Phallusia</taxon>
    </lineage>
</organism>
<accession>A0A6F9DBM7</accession>
<dbReference type="EMBL" id="LR784992">
    <property type="protein sequence ID" value="CAB3244099.1"/>
    <property type="molecule type" value="mRNA"/>
</dbReference>
<name>A0A6F9DBM7_9ASCI</name>
<gene>
    <name evidence="1" type="primary">F8a1</name>
</gene>
<evidence type="ECO:0000313" key="1">
    <source>
        <dbReference type="EMBL" id="CAB3244099.1"/>
    </source>
</evidence>
<dbReference type="InterPro" id="IPR039494">
    <property type="entry name" value="F8A"/>
</dbReference>
<sequence length="313" mass="35344">MAQADFMVSYKNVSSKLKKRFMKKPNFAEASEEFLKIAKTLNNDGCHAYAGLSYMAVARCEQSLMNTAGEIYQLVEAAKSFLQAHGDMDAIQCSHCKEHITSALSCCDAIIKICLSKDMPKDALSLCWKLGEWFQNNMEFDKAVVQFQKCVSLCICNSIQLVLTHKKLFKLHLQRNNFLSALNHATCMLELGKILLPSEQAGAYLSSQNQCETTVVLLILLLNPHPLHIREQHSTILQKYIWSEGQDALHHSTPCKNDDCFMLMQSLVIACSAHDISTIQKLESALRKYISVEQSFLLNKIMEEYNHHSGLGF</sequence>
<dbReference type="SUPFAM" id="SSF48452">
    <property type="entry name" value="TPR-like"/>
    <property type="match status" value="1"/>
</dbReference>
<dbReference type="PANTHER" id="PTHR16797">
    <property type="entry name" value="FACTOR VIII-ASSOCIATED GENE 1"/>
    <property type="match status" value="1"/>
</dbReference>
<dbReference type="PANTHER" id="PTHR16797:SF4">
    <property type="entry name" value="40-KDA HUNTINGTIN-ASSOCIATED PROTEIN"/>
    <property type="match status" value="1"/>
</dbReference>
<protein>
    <submittedName>
        <fullName evidence="1">Factor VIII intron 22 protein</fullName>
    </submittedName>
</protein>